<protein>
    <recommendedName>
        <fullName evidence="3">DUF1302 domain-containing protein</fullName>
    </recommendedName>
</protein>
<dbReference type="STRING" id="1137799.GZ78_07740"/>
<proteinExistence type="predicted"/>
<dbReference type="Proteomes" id="UP000028073">
    <property type="component" value="Unassembled WGS sequence"/>
</dbReference>
<name>A0A081NMS7_9GAMM</name>
<dbReference type="OrthoDB" id="7000272at2"/>
<dbReference type="Pfam" id="PF06980">
    <property type="entry name" value="DUF1302"/>
    <property type="match status" value="1"/>
</dbReference>
<organism evidence="1 2">
    <name type="scientific">Endozoicomonas numazuensis</name>
    <dbReference type="NCBI Taxonomy" id="1137799"/>
    <lineage>
        <taxon>Bacteria</taxon>
        <taxon>Pseudomonadati</taxon>
        <taxon>Pseudomonadota</taxon>
        <taxon>Gammaproteobacteria</taxon>
        <taxon>Oceanospirillales</taxon>
        <taxon>Endozoicomonadaceae</taxon>
        <taxon>Endozoicomonas</taxon>
    </lineage>
</organism>
<gene>
    <name evidence="1" type="ORF">GZ78_07740</name>
</gene>
<evidence type="ECO:0000313" key="2">
    <source>
        <dbReference type="Proteomes" id="UP000028073"/>
    </source>
</evidence>
<evidence type="ECO:0000313" key="1">
    <source>
        <dbReference type="EMBL" id="KEQ19750.1"/>
    </source>
</evidence>
<dbReference type="EMBL" id="JOKH01000001">
    <property type="protein sequence ID" value="KEQ19750.1"/>
    <property type="molecule type" value="Genomic_DNA"/>
</dbReference>
<sequence length="591" mass="64463">MKNKTIKTVKQDAVSHSSNNRIKLLPVAIATVVASMSAPAWSLSFQPTDEVSVDWDTTLNYSAAWRMSDHNDDLIGNSLGDDGNRNFEKGSMVTNRFSVLSEMDIRYQNMGAFVRGSAFYDDAYFGKNDNDSPLTNNNLSVAYNEFTDETKDAHGKKARLLDAFVYGNFDVANRNLNVRVGRQVVNWGESIFIGNIGLAMSPVDGTKSNVAGVEVKDIYLPVGQVFAQLDLTENLSVAAYSQWEWAKTETNAVGSFFSVSDGIDEGGESLLPAEQFATLEQNVELMRQGIIANAPAPVASAVGANSIDAPGIRRGKDIDADDDGQWGLAFNYFAENLGNGTEFGLYYINYHEKTPANVVRSLSNYQPYSDAAVAANPFLSALNTTYESNIPAANRAQVPIGTYHIEYFENIKLIGTSFGTLIGDTNVGGEIALRKDTTVLDQNGTAMRADTVQAQLSMIHSFGVTRLADEVLFTGEIGYNQVLGKDKDEIQSTAELHGSGLAGMVTLKYNNIFPATNLEVPISFRHNIDGKSAAGTFTATGSNSDRLSIGAKFFYQDQWEAGLSYNAYFGKAEDNAYTDRDYVALNVKYSF</sequence>
<comment type="caution">
    <text evidence="1">The sequence shown here is derived from an EMBL/GenBank/DDBJ whole genome shotgun (WGS) entry which is preliminary data.</text>
</comment>
<keyword evidence="2" id="KW-1185">Reference proteome</keyword>
<dbReference type="AlphaFoldDB" id="A0A081NMS7"/>
<dbReference type="RefSeq" id="WP_034833776.1">
    <property type="nucleotide sequence ID" value="NZ_JOKH01000001.1"/>
</dbReference>
<dbReference type="eggNOG" id="COG3203">
    <property type="taxonomic scope" value="Bacteria"/>
</dbReference>
<dbReference type="InterPro" id="IPR010727">
    <property type="entry name" value="DUF1302"/>
</dbReference>
<accession>A0A081NMS7</accession>
<reference evidence="1 2" key="1">
    <citation type="submission" date="2014-06" db="EMBL/GenBank/DDBJ databases">
        <title>Whole Genome Sequences of Three Symbiotic Endozoicomonas Bacteria.</title>
        <authorList>
            <person name="Neave M.J."/>
            <person name="Apprill A."/>
            <person name="Voolstra C.R."/>
        </authorList>
    </citation>
    <scope>NUCLEOTIDE SEQUENCE [LARGE SCALE GENOMIC DNA]</scope>
    <source>
        <strain evidence="1 2">DSM 25634</strain>
    </source>
</reference>
<evidence type="ECO:0008006" key="3">
    <source>
        <dbReference type="Google" id="ProtNLM"/>
    </source>
</evidence>